<reference evidence="2" key="3">
    <citation type="submission" date="2025-09" db="UniProtKB">
        <authorList>
            <consortium name="Ensembl"/>
        </authorList>
    </citation>
    <scope>IDENTIFICATION</scope>
</reference>
<accession>H2Y6T0</accession>
<sequence>PLVIVSDGEDSVSTGVGADSDVLGTNVVTPSETKSEKLGKLTNCEDEFIKIEKSVKIKQNVVEKSSVSNVVRTEKSSDELKQTNDSEITHESIEQIAKAEQRREVVSESIQSDTENESKPGIECLDGGISLVEWGLVPRRASCKAKERIQKQLCGPDLTGSGIISSRGTQRKSNRQMSLRSNSVPPTITSKDGEPSNPSCNTSPQHSSGDDEDSGSELPCVKWLVGGVE</sequence>
<feature type="region of interest" description="Disordered" evidence="1">
    <location>
        <begin position="155"/>
        <end position="219"/>
    </location>
</feature>
<dbReference type="HOGENOM" id="CLU_1212165_0_0_1"/>
<feature type="region of interest" description="Disordered" evidence="1">
    <location>
        <begin position="98"/>
        <end position="122"/>
    </location>
</feature>
<evidence type="ECO:0000256" key="1">
    <source>
        <dbReference type="SAM" id="MobiDB-lite"/>
    </source>
</evidence>
<keyword evidence="3" id="KW-1185">Reference proteome</keyword>
<dbReference type="AlphaFoldDB" id="H2Y6T0"/>
<feature type="compositionally biased region" description="Polar residues" evidence="1">
    <location>
        <begin position="175"/>
        <end position="206"/>
    </location>
</feature>
<reference evidence="2" key="2">
    <citation type="submission" date="2025-08" db="UniProtKB">
        <authorList>
            <consortium name="Ensembl"/>
        </authorList>
    </citation>
    <scope>IDENTIFICATION</scope>
</reference>
<dbReference type="Ensembl" id="ENSCSAVT00000001039.1">
    <property type="protein sequence ID" value="ENSCSAVP00000001028.1"/>
    <property type="gene ID" value="ENSCSAVG00000000570.1"/>
</dbReference>
<evidence type="ECO:0000313" key="2">
    <source>
        <dbReference type="Ensembl" id="ENSCSAVP00000001028.1"/>
    </source>
</evidence>
<reference evidence="3" key="1">
    <citation type="submission" date="2003-08" db="EMBL/GenBank/DDBJ databases">
        <authorList>
            <person name="Birren B."/>
            <person name="Nusbaum C."/>
            <person name="Abebe A."/>
            <person name="Abouelleil A."/>
            <person name="Adekoya E."/>
            <person name="Ait-zahra M."/>
            <person name="Allen N."/>
            <person name="Allen T."/>
            <person name="An P."/>
            <person name="Anderson M."/>
            <person name="Anderson S."/>
            <person name="Arachchi H."/>
            <person name="Armbruster J."/>
            <person name="Bachantsang P."/>
            <person name="Baldwin J."/>
            <person name="Barry A."/>
            <person name="Bayul T."/>
            <person name="Blitshsteyn B."/>
            <person name="Bloom T."/>
            <person name="Blye J."/>
            <person name="Boguslavskiy L."/>
            <person name="Borowsky M."/>
            <person name="Boukhgalter B."/>
            <person name="Brunache A."/>
            <person name="Butler J."/>
            <person name="Calixte N."/>
            <person name="Calvo S."/>
            <person name="Camarata J."/>
            <person name="Campo K."/>
            <person name="Chang J."/>
            <person name="Cheshatsang Y."/>
            <person name="Citroen M."/>
            <person name="Collymore A."/>
            <person name="Considine T."/>
            <person name="Cook A."/>
            <person name="Cooke P."/>
            <person name="Corum B."/>
            <person name="Cuomo C."/>
            <person name="David R."/>
            <person name="Dawoe T."/>
            <person name="Degray S."/>
            <person name="Dodge S."/>
            <person name="Dooley K."/>
            <person name="Dorje P."/>
            <person name="Dorjee K."/>
            <person name="Dorris L."/>
            <person name="Duffey N."/>
            <person name="Dupes A."/>
            <person name="Elkins T."/>
            <person name="Engels R."/>
            <person name="Erickson J."/>
            <person name="Farina A."/>
            <person name="Faro S."/>
            <person name="Ferreira P."/>
            <person name="Fischer H."/>
            <person name="Fitzgerald M."/>
            <person name="Foley K."/>
            <person name="Gage D."/>
            <person name="Galagan J."/>
            <person name="Gearin G."/>
            <person name="Gnerre S."/>
            <person name="Gnirke A."/>
            <person name="Goyette A."/>
            <person name="Graham J."/>
            <person name="Grandbois E."/>
            <person name="Gyaltsen K."/>
            <person name="Hafez N."/>
            <person name="Hagopian D."/>
            <person name="Hagos B."/>
            <person name="Hall J."/>
            <person name="Hatcher B."/>
            <person name="Heller A."/>
            <person name="Higgins H."/>
            <person name="Honan T."/>
            <person name="Horn A."/>
            <person name="Houde N."/>
            <person name="Hughes L."/>
            <person name="Hulme W."/>
            <person name="Husby E."/>
            <person name="Iliev I."/>
            <person name="Jaffe D."/>
            <person name="Jones C."/>
            <person name="Kamal M."/>
            <person name="Kamat A."/>
            <person name="Kamvysselis M."/>
            <person name="Karlsson E."/>
            <person name="Kells C."/>
            <person name="Kieu A."/>
            <person name="Kisner P."/>
            <person name="Kodira C."/>
            <person name="Kulbokas E."/>
            <person name="Labutti K."/>
            <person name="Lama D."/>
            <person name="Landers T."/>
            <person name="Leger J."/>
            <person name="Levine S."/>
            <person name="Lewis D."/>
            <person name="Lewis T."/>
            <person name="Lindblad-toh K."/>
            <person name="Liu X."/>
            <person name="Lokyitsang T."/>
            <person name="Lokyitsang Y."/>
            <person name="Lucien O."/>
            <person name="Lui A."/>
            <person name="Ma L.J."/>
            <person name="Mabbitt R."/>
            <person name="Macdonald J."/>
            <person name="Maclean C."/>
            <person name="Major J."/>
            <person name="Manning J."/>
            <person name="Marabella R."/>
            <person name="Maru K."/>
            <person name="Matthews C."/>
            <person name="Mauceli E."/>
            <person name="Mccarthy M."/>
            <person name="Mcdonough S."/>
            <person name="Mcghee T."/>
            <person name="Meldrim J."/>
            <person name="Meneus L."/>
            <person name="Mesirov J."/>
            <person name="Mihalev A."/>
            <person name="Mihova T."/>
            <person name="Mikkelsen T."/>
            <person name="Mlenga V."/>
            <person name="Moru K."/>
            <person name="Mozes J."/>
            <person name="Mulrain L."/>
            <person name="Munson G."/>
            <person name="Naylor J."/>
            <person name="Newes C."/>
            <person name="Nguyen C."/>
            <person name="Nguyen N."/>
            <person name="Nguyen T."/>
            <person name="Nicol R."/>
            <person name="Nielsen C."/>
            <person name="Nizzari M."/>
            <person name="Norbu C."/>
            <person name="Norbu N."/>
            <person name="O'donnell P."/>
            <person name="Okoawo O."/>
            <person name="O'leary S."/>
            <person name="Omotosho B."/>
            <person name="O'neill K."/>
            <person name="Osman S."/>
            <person name="Parker S."/>
            <person name="Perrin D."/>
            <person name="Phunkhang P."/>
            <person name="Piqani B."/>
            <person name="Purcell S."/>
            <person name="Rachupka T."/>
            <person name="Ramasamy U."/>
            <person name="Rameau R."/>
            <person name="Ray V."/>
            <person name="Raymond C."/>
            <person name="Retta R."/>
            <person name="Richardson S."/>
            <person name="Rise C."/>
            <person name="Rodriguez J."/>
            <person name="Rogers J."/>
            <person name="Rogov P."/>
            <person name="Rutman M."/>
            <person name="Schupbach R."/>
            <person name="Seaman C."/>
            <person name="Settipalli S."/>
            <person name="Sharpe T."/>
            <person name="Sheridan J."/>
            <person name="Sherpa N."/>
            <person name="Shi J."/>
            <person name="Smirnov S."/>
            <person name="Smith C."/>
            <person name="Sougnez C."/>
            <person name="Spencer B."/>
            <person name="Stalker J."/>
            <person name="Stange-thomann N."/>
            <person name="Stavropoulos S."/>
            <person name="Stetson K."/>
            <person name="Stone C."/>
            <person name="Stone S."/>
            <person name="Stubbs M."/>
            <person name="Talamas J."/>
            <person name="Tchuinga P."/>
            <person name="Tenzing P."/>
            <person name="Tesfaye S."/>
            <person name="Theodore J."/>
            <person name="Thoulutsang Y."/>
            <person name="Topham K."/>
            <person name="Towey S."/>
            <person name="Tsamla T."/>
            <person name="Tsomo N."/>
            <person name="Vallee D."/>
            <person name="Vassiliev H."/>
            <person name="Venkataraman V."/>
            <person name="Vinson J."/>
            <person name="Vo A."/>
            <person name="Wade C."/>
            <person name="Wang S."/>
            <person name="Wangchuk T."/>
            <person name="Wangdi T."/>
            <person name="Whittaker C."/>
            <person name="Wilkinson J."/>
            <person name="Wu Y."/>
            <person name="Wyman D."/>
            <person name="Yadav S."/>
            <person name="Yang S."/>
            <person name="Yang X."/>
            <person name="Yeager S."/>
            <person name="Yee E."/>
            <person name="Young G."/>
            <person name="Zainoun J."/>
            <person name="Zembeck L."/>
            <person name="Zimmer A."/>
            <person name="Zody M."/>
            <person name="Lander E."/>
        </authorList>
    </citation>
    <scope>NUCLEOTIDE SEQUENCE [LARGE SCALE GENOMIC DNA]</scope>
</reference>
<name>H2Y6T0_CIOSA</name>
<organism evidence="2 3">
    <name type="scientific">Ciona savignyi</name>
    <name type="common">Pacific transparent sea squirt</name>
    <dbReference type="NCBI Taxonomy" id="51511"/>
    <lineage>
        <taxon>Eukaryota</taxon>
        <taxon>Metazoa</taxon>
        <taxon>Chordata</taxon>
        <taxon>Tunicata</taxon>
        <taxon>Ascidiacea</taxon>
        <taxon>Phlebobranchia</taxon>
        <taxon>Cionidae</taxon>
        <taxon>Ciona</taxon>
    </lineage>
</organism>
<dbReference type="Proteomes" id="UP000007875">
    <property type="component" value="Unassembled WGS sequence"/>
</dbReference>
<protein>
    <submittedName>
        <fullName evidence="2">Uncharacterized protein</fullName>
    </submittedName>
</protein>
<evidence type="ECO:0000313" key="3">
    <source>
        <dbReference type="Proteomes" id="UP000007875"/>
    </source>
</evidence>
<proteinExistence type="predicted"/>